<dbReference type="Proteomes" id="UP000887159">
    <property type="component" value="Unassembled WGS sequence"/>
</dbReference>
<proteinExistence type="predicted"/>
<comment type="caution">
    <text evidence="1">The sequence shown here is derived from an EMBL/GenBank/DDBJ whole genome shotgun (WGS) entry which is preliminary data.</text>
</comment>
<name>A0A8X6W4U2_TRICX</name>
<evidence type="ECO:0000313" key="2">
    <source>
        <dbReference type="Proteomes" id="UP000887159"/>
    </source>
</evidence>
<dbReference type="AlphaFoldDB" id="A0A8X6W4U2"/>
<gene>
    <name evidence="1" type="primary">AVEN_202092_1</name>
    <name evidence="1" type="ORF">TNCV_4396601</name>
</gene>
<sequence length="133" mass="15900">MVSVQSLLDQCRHRTTIVFENLGRWPDRVTYYEQDCSYNIIFKPNFGVHIPRSFGKTVIVFTSHLDLTWDKGVELRFFQVSRPPPHRVWDAYQPQNTDGYILDFTDCTRVADVYVEWLMWLDDWEMHPDDNIP</sequence>
<dbReference type="EMBL" id="BMAU01021383">
    <property type="protein sequence ID" value="GFY28328.1"/>
    <property type="molecule type" value="Genomic_DNA"/>
</dbReference>
<keyword evidence="2" id="KW-1185">Reference proteome</keyword>
<reference evidence="1" key="1">
    <citation type="submission" date="2020-08" db="EMBL/GenBank/DDBJ databases">
        <title>Multicomponent nature underlies the extraordinary mechanical properties of spider dragline silk.</title>
        <authorList>
            <person name="Kono N."/>
            <person name="Nakamura H."/>
            <person name="Mori M."/>
            <person name="Yoshida Y."/>
            <person name="Ohtoshi R."/>
            <person name="Malay A.D."/>
            <person name="Moran D.A.P."/>
            <person name="Tomita M."/>
            <person name="Numata K."/>
            <person name="Arakawa K."/>
        </authorList>
    </citation>
    <scope>NUCLEOTIDE SEQUENCE</scope>
</reference>
<organism evidence="1 2">
    <name type="scientific">Trichonephila clavipes</name>
    <name type="common">Golden silk orbweaver</name>
    <name type="synonym">Nephila clavipes</name>
    <dbReference type="NCBI Taxonomy" id="2585209"/>
    <lineage>
        <taxon>Eukaryota</taxon>
        <taxon>Metazoa</taxon>
        <taxon>Ecdysozoa</taxon>
        <taxon>Arthropoda</taxon>
        <taxon>Chelicerata</taxon>
        <taxon>Arachnida</taxon>
        <taxon>Araneae</taxon>
        <taxon>Araneomorphae</taxon>
        <taxon>Entelegynae</taxon>
        <taxon>Araneoidea</taxon>
        <taxon>Nephilidae</taxon>
        <taxon>Trichonephila</taxon>
    </lineage>
</organism>
<accession>A0A8X6W4U2</accession>
<protein>
    <submittedName>
        <fullName evidence="1">Uncharacterized protein</fullName>
    </submittedName>
</protein>
<evidence type="ECO:0000313" key="1">
    <source>
        <dbReference type="EMBL" id="GFY28328.1"/>
    </source>
</evidence>